<name>A0A1Y2MQ41_PSEAH</name>
<organism evidence="1 2">
    <name type="scientific">Pseudonocardia autotrophica</name>
    <name type="common">Amycolata autotrophica</name>
    <name type="synonym">Nocardia autotrophica</name>
    <dbReference type="NCBI Taxonomy" id="2074"/>
    <lineage>
        <taxon>Bacteria</taxon>
        <taxon>Bacillati</taxon>
        <taxon>Actinomycetota</taxon>
        <taxon>Actinomycetes</taxon>
        <taxon>Pseudonocardiales</taxon>
        <taxon>Pseudonocardiaceae</taxon>
        <taxon>Pseudonocardia</taxon>
    </lineage>
</organism>
<evidence type="ECO:0000313" key="1">
    <source>
        <dbReference type="EMBL" id="OSY37340.1"/>
    </source>
</evidence>
<reference evidence="1 2" key="1">
    <citation type="submission" date="2016-09" db="EMBL/GenBank/DDBJ databases">
        <title>Pseudonocardia autotrophica DSM535, a candidate organism with high potential of specific P450 cytochromes.</title>
        <authorList>
            <person name="Grumaz C."/>
            <person name="Vainshtein Y."/>
            <person name="Kirstahler P."/>
            <person name="Sohn K."/>
        </authorList>
    </citation>
    <scope>NUCLEOTIDE SEQUENCE [LARGE SCALE GENOMIC DNA]</scope>
    <source>
        <strain evidence="1 2">DSM 535</strain>
    </source>
</reference>
<protein>
    <submittedName>
        <fullName evidence="1">Uncharacterized protein</fullName>
    </submittedName>
</protein>
<evidence type="ECO:0000313" key="2">
    <source>
        <dbReference type="Proteomes" id="UP000194360"/>
    </source>
</evidence>
<keyword evidence="2" id="KW-1185">Reference proteome</keyword>
<sequence>MMSVMRRSFPLPTWAGFGFLVLVVVGIVAFAVATADDPLGTPEEVAVAVAGAAERSGEHEGVTATCHDVTSDDDRFVRCRLRDADGRHGWSETRITRSTSTEHRVLGGVPYRTTTDRADGTRTDWDFPVGPDGVAEVEFSAPSENLLGAALLSVARPALLSVGLDTGHLPRRCPPDPVPVGGTASCPGDTSSVAVEVTRDSDAGYRARITLPVG</sequence>
<gene>
    <name evidence="1" type="ORF">BG845_04851</name>
</gene>
<dbReference type="AlphaFoldDB" id="A0A1Y2MQ41"/>
<proteinExistence type="predicted"/>
<comment type="caution">
    <text evidence="1">The sequence shown here is derived from an EMBL/GenBank/DDBJ whole genome shotgun (WGS) entry which is preliminary data.</text>
</comment>
<dbReference type="EMBL" id="MIGB01000031">
    <property type="protein sequence ID" value="OSY37340.1"/>
    <property type="molecule type" value="Genomic_DNA"/>
</dbReference>
<dbReference type="Proteomes" id="UP000194360">
    <property type="component" value="Unassembled WGS sequence"/>
</dbReference>
<accession>A0A1Y2MQ41</accession>